<feature type="chain" id="PRO_5004030892" evidence="1">
    <location>
        <begin position="24"/>
        <end position="71"/>
    </location>
</feature>
<gene>
    <name evidence="2" type="ORF">MYCFIDRAFT_179866</name>
</gene>
<organism evidence="2 3">
    <name type="scientific">Pseudocercospora fijiensis (strain CIRAD86)</name>
    <name type="common">Black leaf streak disease fungus</name>
    <name type="synonym">Mycosphaerella fijiensis</name>
    <dbReference type="NCBI Taxonomy" id="383855"/>
    <lineage>
        <taxon>Eukaryota</taxon>
        <taxon>Fungi</taxon>
        <taxon>Dikarya</taxon>
        <taxon>Ascomycota</taxon>
        <taxon>Pezizomycotina</taxon>
        <taxon>Dothideomycetes</taxon>
        <taxon>Dothideomycetidae</taxon>
        <taxon>Mycosphaerellales</taxon>
        <taxon>Mycosphaerellaceae</taxon>
        <taxon>Pseudocercospora</taxon>
    </lineage>
</organism>
<dbReference type="EMBL" id="KB446566">
    <property type="protein sequence ID" value="EME77286.1"/>
    <property type="molecule type" value="Genomic_DNA"/>
</dbReference>
<proteinExistence type="predicted"/>
<dbReference type="VEuPathDB" id="FungiDB:MYCFIDRAFT_179866"/>
<dbReference type="Proteomes" id="UP000016932">
    <property type="component" value="Unassembled WGS sequence"/>
</dbReference>
<accession>M2ZYT7</accession>
<protein>
    <submittedName>
        <fullName evidence="2">Uncharacterized protein</fullName>
    </submittedName>
</protein>
<evidence type="ECO:0000256" key="1">
    <source>
        <dbReference type="SAM" id="SignalP"/>
    </source>
</evidence>
<name>M2ZYT7_PSEFD</name>
<keyword evidence="3" id="KW-1185">Reference proteome</keyword>
<dbReference type="RefSeq" id="XP_007932062.1">
    <property type="nucleotide sequence ID" value="XM_007933871.1"/>
</dbReference>
<reference evidence="2 3" key="1">
    <citation type="journal article" date="2012" name="PLoS Pathog.">
        <title>Diverse lifestyles and strategies of plant pathogenesis encoded in the genomes of eighteen Dothideomycetes fungi.</title>
        <authorList>
            <person name="Ohm R.A."/>
            <person name="Feau N."/>
            <person name="Henrissat B."/>
            <person name="Schoch C.L."/>
            <person name="Horwitz B.A."/>
            <person name="Barry K.W."/>
            <person name="Condon B.J."/>
            <person name="Copeland A.C."/>
            <person name="Dhillon B."/>
            <person name="Glaser F."/>
            <person name="Hesse C.N."/>
            <person name="Kosti I."/>
            <person name="LaButti K."/>
            <person name="Lindquist E.A."/>
            <person name="Lucas S."/>
            <person name="Salamov A.A."/>
            <person name="Bradshaw R.E."/>
            <person name="Ciuffetti L."/>
            <person name="Hamelin R.C."/>
            <person name="Kema G.H.J."/>
            <person name="Lawrence C."/>
            <person name="Scott J.A."/>
            <person name="Spatafora J.W."/>
            <person name="Turgeon B.G."/>
            <person name="de Wit P.J.G.M."/>
            <person name="Zhong S."/>
            <person name="Goodwin S.B."/>
            <person name="Grigoriev I.V."/>
        </authorList>
    </citation>
    <scope>NUCLEOTIDE SEQUENCE [LARGE SCALE GENOMIC DNA]</scope>
    <source>
        <strain evidence="2 3">CIRAD86</strain>
    </source>
</reference>
<dbReference type="GeneID" id="19334223"/>
<keyword evidence="1" id="KW-0732">Signal</keyword>
<sequence length="71" mass="8051">MGKWNVIWLSSLLTALWEPCCFAQMPSGHASFFTSYRDGEFVIGDPVVVVGVHRGVRGLRNHAARMCRDWQ</sequence>
<evidence type="ECO:0000313" key="2">
    <source>
        <dbReference type="EMBL" id="EME77286.1"/>
    </source>
</evidence>
<dbReference type="HOGENOM" id="CLU_2741122_0_0_1"/>
<evidence type="ECO:0000313" key="3">
    <source>
        <dbReference type="Proteomes" id="UP000016932"/>
    </source>
</evidence>
<dbReference type="KEGG" id="pfj:MYCFIDRAFT_179866"/>
<feature type="signal peptide" evidence="1">
    <location>
        <begin position="1"/>
        <end position="23"/>
    </location>
</feature>
<dbReference type="AlphaFoldDB" id="M2ZYT7"/>